<dbReference type="NCBIfam" id="TIGR00325">
    <property type="entry name" value="lpxC"/>
    <property type="match status" value="1"/>
</dbReference>
<keyword evidence="11 15" id="KW-0443">Lipid metabolism</keyword>
<dbReference type="GO" id="GO:0103117">
    <property type="term" value="F:UDP-3-O-acyl-N-acetylglucosamine deacetylase activity"/>
    <property type="evidence" value="ECO:0007669"/>
    <property type="project" value="UniProtKB-UniRule"/>
</dbReference>
<feature type="binding site" evidence="15">
    <location>
        <position position="238"/>
    </location>
    <ligand>
        <name>Zn(2+)</name>
        <dbReference type="ChEBI" id="CHEBI:29105"/>
    </ligand>
</feature>
<evidence type="ECO:0000256" key="12">
    <source>
        <dbReference type="ARBA" id="ARBA00023239"/>
    </source>
</evidence>
<evidence type="ECO:0000256" key="3">
    <source>
        <dbReference type="ARBA" id="ARBA00004496"/>
    </source>
</evidence>
<name>A0A938BQ79_UNCEI</name>
<evidence type="ECO:0000256" key="15">
    <source>
        <dbReference type="HAMAP-Rule" id="MF_00388"/>
    </source>
</evidence>
<evidence type="ECO:0000256" key="8">
    <source>
        <dbReference type="ARBA" id="ARBA00022723"/>
    </source>
</evidence>
<feature type="active site" description="Proton donor" evidence="15">
    <location>
        <position position="265"/>
    </location>
</feature>
<comment type="similarity">
    <text evidence="16">Belongs to the thioester dehydratase family. FabZ subfamily.</text>
</comment>
<evidence type="ECO:0000256" key="2">
    <source>
        <dbReference type="ARBA" id="ARBA00002923"/>
    </source>
</evidence>
<proteinExistence type="inferred from homology"/>
<dbReference type="GO" id="GO:0019171">
    <property type="term" value="F:(3R)-hydroxyacyl-[acyl-carrier-protein] dehydratase activity"/>
    <property type="evidence" value="ECO:0007669"/>
    <property type="project" value="UniProtKB-EC"/>
</dbReference>
<dbReference type="EMBL" id="VGIY01000061">
    <property type="protein sequence ID" value="MBM3316965.1"/>
    <property type="molecule type" value="Genomic_DNA"/>
</dbReference>
<evidence type="ECO:0000256" key="16">
    <source>
        <dbReference type="HAMAP-Rule" id="MF_00406"/>
    </source>
</evidence>
<evidence type="ECO:0000256" key="6">
    <source>
        <dbReference type="ARBA" id="ARBA00022516"/>
    </source>
</evidence>
<dbReference type="InterPro" id="IPR029069">
    <property type="entry name" value="HotDog_dom_sf"/>
</dbReference>
<evidence type="ECO:0000313" key="17">
    <source>
        <dbReference type="EMBL" id="MBM3316965.1"/>
    </source>
</evidence>
<comment type="catalytic activity">
    <reaction evidence="16">
        <text>a (3R)-hydroxyacyl-[ACP] = a (2E)-enoyl-[ACP] + H2O</text>
        <dbReference type="Rhea" id="RHEA:13097"/>
        <dbReference type="Rhea" id="RHEA-COMP:9925"/>
        <dbReference type="Rhea" id="RHEA-COMP:9945"/>
        <dbReference type="ChEBI" id="CHEBI:15377"/>
        <dbReference type="ChEBI" id="CHEBI:78784"/>
        <dbReference type="ChEBI" id="CHEBI:78827"/>
        <dbReference type="EC" id="4.2.1.59"/>
    </reaction>
</comment>
<dbReference type="EC" id="4.2.1.59" evidence="16"/>
<dbReference type="InterPro" id="IPR010084">
    <property type="entry name" value="FabZ"/>
</dbReference>
<feature type="active site" evidence="16">
    <location>
        <position position="340"/>
    </location>
</feature>
<dbReference type="HAMAP" id="MF_00388">
    <property type="entry name" value="LpxC"/>
    <property type="match status" value="1"/>
</dbReference>
<dbReference type="GO" id="GO:0009245">
    <property type="term" value="P:lipid A biosynthetic process"/>
    <property type="evidence" value="ECO:0007669"/>
    <property type="project" value="UniProtKB-UniRule"/>
</dbReference>
<dbReference type="GO" id="GO:0046872">
    <property type="term" value="F:metal ion binding"/>
    <property type="evidence" value="ECO:0007669"/>
    <property type="project" value="UniProtKB-KW"/>
</dbReference>
<comment type="function">
    <text evidence="14 16">Involved in unsaturated fatty acids biosynthesis. Catalyzes the dehydration of short chain beta-hydroxyacyl-ACPs and long chain saturated and unsaturated beta-hydroxyacyl-ACPs.</text>
</comment>
<evidence type="ECO:0000256" key="11">
    <source>
        <dbReference type="ARBA" id="ARBA00023098"/>
    </source>
</evidence>
<dbReference type="SUPFAM" id="SSF54637">
    <property type="entry name" value="Thioesterase/thiol ester dehydrase-isomerase"/>
    <property type="match status" value="1"/>
</dbReference>
<sequence>MKQRTISRPASFAGIGLHTGARTRVTFLPADPGSGFRFVRTDLLGAPQIPVCPASAADDGGPLRRTVLRHDGAEVHTVEHALAAARGLDLDNLTIELDGPEVPEPSEGSAARFVELLEEAGPIEQPADREPFVIRKPVTYRDGGVEILALPGEGLWLSFTIEYDHPLIGTQRRSLRLTPESFKREISRARTFVLHRDVESLRASGLIRGGSLDNAIVVGDQGLMNSEPLRYPDEFVRHKLLDLLGDLALLGRPIEGQIHAVRSGHSHHMRFVRELDRAHQGAAGLDALLDRVHFDIDAIERIMPHRYPMLLVDRILHLEERRRVVGIKNVTVNEPFFSGHFPGHPIMPAVLIIEAMAQVGGVLLLNTVDDPERKLVYFMGIDNAKFRRPVRPGDQVVFDLQLVKLKSRTCKMNGQAFVRGQRVAEAELLSSIVDREDAP</sequence>
<comment type="pathway">
    <text evidence="4 15">Glycolipid biosynthesis; lipid IV(A) biosynthesis; lipid IV(A) from (3R)-3-hydroxytetradecanoyl-[acyl-carrier-protein] and UDP-N-acetyl-alpha-D-glucosamine: step 2/6.</text>
</comment>
<dbReference type="AlphaFoldDB" id="A0A938BQ79"/>
<evidence type="ECO:0000256" key="1">
    <source>
        <dbReference type="ARBA" id="ARBA00001947"/>
    </source>
</evidence>
<dbReference type="Proteomes" id="UP000748308">
    <property type="component" value="Unassembled WGS sequence"/>
</dbReference>
<dbReference type="Gene3D" id="3.30.230.20">
    <property type="entry name" value="lpxc deacetylase, domain 1"/>
    <property type="match status" value="1"/>
</dbReference>
<comment type="catalytic activity">
    <reaction evidence="13 15">
        <text>a UDP-3-O-[(3R)-3-hydroxyacyl]-N-acetyl-alpha-D-glucosamine + H2O = a UDP-3-O-[(3R)-3-hydroxyacyl]-alpha-D-glucosamine + acetate</text>
        <dbReference type="Rhea" id="RHEA:67816"/>
        <dbReference type="ChEBI" id="CHEBI:15377"/>
        <dbReference type="ChEBI" id="CHEBI:30089"/>
        <dbReference type="ChEBI" id="CHEBI:137740"/>
        <dbReference type="ChEBI" id="CHEBI:173225"/>
        <dbReference type="EC" id="3.5.1.108"/>
    </reaction>
</comment>
<dbReference type="InterPro" id="IPR015870">
    <property type="entry name" value="UDP-acyl_N-AcGlcN_deAcase_N"/>
</dbReference>
<dbReference type="Gene3D" id="3.30.1700.10">
    <property type="entry name" value="lpxc deacetylase, domain 2"/>
    <property type="match status" value="1"/>
</dbReference>
<evidence type="ECO:0000256" key="13">
    <source>
        <dbReference type="ARBA" id="ARBA00024535"/>
    </source>
</evidence>
<reference evidence="17" key="1">
    <citation type="submission" date="2019-03" db="EMBL/GenBank/DDBJ databases">
        <title>Lake Tanganyika Metagenome-Assembled Genomes (MAGs).</title>
        <authorList>
            <person name="Tran P."/>
        </authorList>
    </citation>
    <scope>NUCLEOTIDE SEQUENCE</scope>
    <source>
        <strain evidence="17">M_DeepCast_400m_m2_100</strain>
    </source>
</reference>
<keyword evidence="9 15" id="KW-0378">Hydrolase</keyword>
<comment type="caution">
    <text evidence="17">The sequence shown here is derived from an EMBL/GenBank/DDBJ whole genome shotgun (WGS) entry which is preliminary data.</text>
</comment>
<accession>A0A938BQ79</accession>
<keyword evidence="10 15" id="KW-0862">Zinc</keyword>
<dbReference type="NCBIfam" id="NF000582">
    <property type="entry name" value="PRK00006.1"/>
    <property type="match status" value="1"/>
</dbReference>
<keyword evidence="8 15" id="KW-0479">Metal-binding</keyword>
<dbReference type="GO" id="GO:0005737">
    <property type="term" value="C:cytoplasm"/>
    <property type="evidence" value="ECO:0007669"/>
    <property type="project" value="UniProtKB-SubCell"/>
</dbReference>
<evidence type="ECO:0000313" key="18">
    <source>
        <dbReference type="Proteomes" id="UP000748308"/>
    </source>
</evidence>
<comment type="similarity">
    <text evidence="15">Belongs to the LpxC family.</text>
</comment>
<keyword evidence="5 16" id="KW-0963">Cytoplasm</keyword>
<dbReference type="Pfam" id="PF07977">
    <property type="entry name" value="FabA"/>
    <property type="match status" value="1"/>
</dbReference>
<evidence type="ECO:0000256" key="14">
    <source>
        <dbReference type="ARBA" id="ARBA00025049"/>
    </source>
</evidence>
<dbReference type="InterPro" id="IPR004463">
    <property type="entry name" value="UDP-acyl_GlcNac_deAcase"/>
</dbReference>
<protein>
    <recommendedName>
        <fullName evidence="15 16">Multifunctional fusion protein</fullName>
    </recommendedName>
    <domain>
        <recommendedName>
            <fullName evidence="16">3-hydroxyacyl-[acyl-carrier-protein] dehydratase FabZ</fullName>
            <ecNumber evidence="16">4.2.1.59</ecNumber>
        </recommendedName>
        <alternativeName>
            <fullName evidence="16">(3R)-hydroxymyristoyl-[acyl-carrier-protein] dehydratase</fullName>
        </alternativeName>
        <alternativeName>
            <fullName evidence="16">Beta-hydroxyacyl-ACP dehydratase</fullName>
            <shortName evidence="16">(3R)-hydroxymyristoyl-ACP dehydrase</shortName>
        </alternativeName>
    </domain>
    <domain>
        <recommendedName>
            <fullName evidence="15">UDP-3-O-acyl-N-acetylglucosamine deacetylase</fullName>
            <shortName evidence="15">UDP-3-O-acyl-GlcNAc deacetylase</shortName>
            <ecNumber evidence="15">3.5.1.108</ecNumber>
        </recommendedName>
        <alternativeName>
            <fullName evidence="15">UDP-3-O-[R-3-hydroxymyristoyl]-N-acetylglucosamine deacetylase</fullName>
        </alternativeName>
    </domain>
</protein>
<evidence type="ECO:0000256" key="9">
    <source>
        <dbReference type="ARBA" id="ARBA00022801"/>
    </source>
</evidence>
<dbReference type="PANTHER" id="PTHR33694">
    <property type="entry name" value="UDP-3-O-ACYL-N-ACETYLGLUCOSAMINE DEACETYLASE 1, MITOCHONDRIAL-RELATED"/>
    <property type="match status" value="1"/>
</dbReference>
<dbReference type="GO" id="GO:0016020">
    <property type="term" value="C:membrane"/>
    <property type="evidence" value="ECO:0007669"/>
    <property type="project" value="GOC"/>
</dbReference>
<comment type="cofactor">
    <cofactor evidence="1 15">
        <name>Zn(2+)</name>
        <dbReference type="ChEBI" id="CHEBI:29105"/>
    </cofactor>
</comment>
<evidence type="ECO:0000256" key="10">
    <source>
        <dbReference type="ARBA" id="ARBA00022833"/>
    </source>
</evidence>
<keyword evidence="7 15" id="KW-0441">Lipid A biosynthesis</keyword>
<dbReference type="NCBIfam" id="TIGR01750">
    <property type="entry name" value="fabZ"/>
    <property type="match status" value="1"/>
</dbReference>
<dbReference type="InterPro" id="IPR011334">
    <property type="entry name" value="UDP-acyl_GlcNac_deAcase_C"/>
</dbReference>
<dbReference type="NCBIfam" id="NF009667">
    <property type="entry name" value="PRK13188.1"/>
    <property type="match status" value="1"/>
</dbReference>
<dbReference type="GO" id="GO:0006633">
    <property type="term" value="P:fatty acid biosynthetic process"/>
    <property type="evidence" value="ECO:0007669"/>
    <property type="project" value="UniProtKB-UniRule"/>
</dbReference>
<dbReference type="Gene3D" id="3.10.129.10">
    <property type="entry name" value="Hotdog Thioesterase"/>
    <property type="match status" value="1"/>
</dbReference>
<dbReference type="InterPro" id="IPR020568">
    <property type="entry name" value="Ribosomal_Su5_D2-typ_SF"/>
</dbReference>
<dbReference type="EC" id="3.5.1.108" evidence="15"/>
<evidence type="ECO:0000256" key="4">
    <source>
        <dbReference type="ARBA" id="ARBA00005002"/>
    </source>
</evidence>
<gene>
    <name evidence="16" type="primary">fabZ</name>
    <name evidence="15" type="synonym">lpxC</name>
    <name evidence="17" type="ORF">FJY75_03840</name>
</gene>
<dbReference type="InterPro" id="IPR013114">
    <property type="entry name" value="FabA_FabZ"/>
</dbReference>
<evidence type="ECO:0000256" key="7">
    <source>
        <dbReference type="ARBA" id="ARBA00022556"/>
    </source>
</evidence>
<dbReference type="SUPFAM" id="SSF54211">
    <property type="entry name" value="Ribosomal protein S5 domain 2-like"/>
    <property type="match status" value="2"/>
</dbReference>
<dbReference type="CDD" id="cd01288">
    <property type="entry name" value="FabZ"/>
    <property type="match status" value="1"/>
</dbReference>
<organism evidence="17 18">
    <name type="scientific">Eiseniibacteriota bacterium</name>
    <dbReference type="NCBI Taxonomy" id="2212470"/>
    <lineage>
        <taxon>Bacteria</taxon>
        <taxon>Candidatus Eiseniibacteriota</taxon>
    </lineage>
</organism>
<feature type="binding site" evidence="15">
    <location>
        <position position="80"/>
    </location>
    <ligand>
        <name>Zn(2+)</name>
        <dbReference type="ChEBI" id="CHEBI:29105"/>
    </ligand>
</feature>
<dbReference type="PANTHER" id="PTHR33694:SF1">
    <property type="entry name" value="UDP-3-O-ACYL-N-ACETYLGLUCOSAMINE DEACETYLASE 1, MITOCHONDRIAL-RELATED"/>
    <property type="match status" value="1"/>
</dbReference>
<evidence type="ECO:0000256" key="5">
    <source>
        <dbReference type="ARBA" id="ARBA00022490"/>
    </source>
</evidence>
<keyword evidence="6 15" id="KW-0444">Lipid biosynthesis</keyword>
<comment type="subcellular location">
    <subcellularLocation>
        <location evidence="3 16">Cytoplasm</location>
    </subcellularLocation>
</comment>
<dbReference type="Pfam" id="PF03331">
    <property type="entry name" value="LpxC"/>
    <property type="match status" value="1"/>
</dbReference>
<keyword evidence="12 16" id="KW-0456">Lyase</keyword>
<comment type="function">
    <text evidence="2 15">Catalyzes the hydrolysis of UDP-3-O-myristoyl-N-acetylglucosamine to form UDP-3-O-myristoylglucosamine and acetate, the committed step in lipid A biosynthesis.</text>
</comment>
<dbReference type="FunFam" id="3.10.129.10:FF:000001">
    <property type="entry name" value="3-hydroxyacyl-[acyl-carrier-protein] dehydratase FabZ"/>
    <property type="match status" value="1"/>
</dbReference>
<feature type="binding site" evidence="15">
    <location>
        <position position="242"/>
    </location>
    <ligand>
        <name>Zn(2+)</name>
        <dbReference type="ChEBI" id="CHEBI:29105"/>
    </ligand>
</feature>
<dbReference type="HAMAP" id="MF_00406">
    <property type="entry name" value="FabZ"/>
    <property type="match status" value="1"/>
</dbReference>